<sequence length="133" mass="15026">RCGLEAEYLRVNGNPPVCLQTSETGFEGSLCERTRPIHGLSDRAKEPSSMGRTKRAYTRREEVSDENLDFSPTSAAHSFARLLVRHKSPMLCPGNISINRSDFIKPKDDPVESKYINILLHRTTVSPLCLYLY</sequence>
<proteinExistence type="predicted"/>
<keyword evidence="3" id="KW-1185">Reference proteome</keyword>
<dbReference type="EMBL" id="KQ982662">
    <property type="protein sequence ID" value="KYQ52627.1"/>
    <property type="molecule type" value="Genomic_DNA"/>
</dbReference>
<protein>
    <submittedName>
        <fullName evidence="2">Uncharacterized protein</fullName>
    </submittedName>
</protein>
<organism evidence="2 3">
    <name type="scientific">Mycetomoellerius zeteki</name>
    <dbReference type="NCBI Taxonomy" id="64791"/>
    <lineage>
        <taxon>Eukaryota</taxon>
        <taxon>Metazoa</taxon>
        <taxon>Ecdysozoa</taxon>
        <taxon>Arthropoda</taxon>
        <taxon>Hexapoda</taxon>
        <taxon>Insecta</taxon>
        <taxon>Pterygota</taxon>
        <taxon>Neoptera</taxon>
        <taxon>Endopterygota</taxon>
        <taxon>Hymenoptera</taxon>
        <taxon>Apocrita</taxon>
        <taxon>Aculeata</taxon>
        <taxon>Formicoidea</taxon>
        <taxon>Formicidae</taxon>
        <taxon>Myrmicinae</taxon>
        <taxon>Mycetomoellerius</taxon>
    </lineage>
</organism>
<gene>
    <name evidence="2" type="ORF">ALC60_08235</name>
</gene>
<evidence type="ECO:0000256" key="1">
    <source>
        <dbReference type="SAM" id="MobiDB-lite"/>
    </source>
</evidence>
<reference evidence="2 3" key="1">
    <citation type="submission" date="2015-09" db="EMBL/GenBank/DDBJ databases">
        <title>Trachymyrmex zeteki WGS genome.</title>
        <authorList>
            <person name="Nygaard S."/>
            <person name="Hu H."/>
            <person name="Boomsma J."/>
            <person name="Zhang G."/>
        </authorList>
    </citation>
    <scope>NUCLEOTIDE SEQUENCE [LARGE SCALE GENOMIC DNA]</scope>
    <source>
        <strain evidence="2">Tzet28-1</strain>
        <tissue evidence="2">Whole body</tissue>
    </source>
</reference>
<feature type="region of interest" description="Disordered" evidence="1">
    <location>
        <begin position="37"/>
        <end position="68"/>
    </location>
</feature>
<name>A0A151WY00_9HYME</name>
<dbReference type="Proteomes" id="UP000075809">
    <property type="component" value="Unassembled WGS sequence"/>
</dbReference>
<accession>A0A151WY00</accession>
<dbReference type="AlphaFoldDB" id="A0A151WY00"/>
<feature type="compositionally biased region" description="Basic and acidic residues" evidence="1">
    <location>
        <begin position="37"/>
        <end position="46"/>
    </location>
</feature>
<evidence type="ECO:0000313" key="3">
    <source>
        <dbReference type="Proteomes" id="UP000075809"/>
    </source>
</evidence>
<evidence type="ECO:0000313" key="2">
    <source>
        <dbReference type="EMBL" id="KYQ52627.1"/>
    </source>
</evidence>
<feature type="non-terminal residue" evidence="2">
    <location>
        <position position="1"/>
    </location>
</feature>